<dbReference type="EMBL" id="VBAP01000109">
    <property type="protein sequence ID" value="TMI71512.1"/>
    <property type="molecule type" value="Genomic_DNA"/>
</dbReference>
<evidence type="ECO:0000256" key="1">
    <source>
        <dbReference type="SAM" id="MobiDB-lite"/>
    </source>
</evidence>
<name>A0A537IKA7_9BACT</name>
<dbReference type="GO" id="GO:0005829">
    <property type="term" value="C:cytosol"/>
    <property type="evidence" value="ECO:0007669"/>
    <property type="project" value="TreeGrafter"/>
</dbReference>
<keyword evidence="2" id="KW-1133">Transmembrane helix</keyword>
<sequence length="289" mass="31397">MEGLAVVGVVFVLIVVAYFGVSAVLRRIPAPSLRLPTGPIPDAWHGIVERNVPLARGLSSDERERLLRLVQVFLADKHFEGCGGLTLTEEIKVTIAAEACLLLLHLEGPCYPSFRTVLVYPHEFVPKVARSPGTGEIAPPPARLMGESWGDGVVVISWDDTVRGARNPADGENVVLHEFAHQLDAEDGVTDGAPLLAPSALRTWGGVLSAEYERLRRDAADDRRSALDEYGATNKAEFFAVATETFFEKPVQLEREHPELYGQLQQFYGQDPARRAPAPPSPPPPGAAP</sequence>
<dbReference type="PANTHER" id="PTHR30164:SF2">
    <property type="entry name" value="PROTEIN MTFA"/>
    <property type="match status" value="1"/>
</dbReference>
<dbReference type="SUPFAM" id="SSF55486">
    <property type="entry name" value="Metalloproteases ('zincins'), catalytic domain"/>
    <property type="match status" value="1"/>
</dbReference>
<dbReference type="InterPro" id="IPR042252">
    <property type="entry name" value="MtfA_N"/>
</dbReference>
<evidence type="ECO:0000256" key="2">
    <source>
        <dbReference type="SAM" id="Phobius"/>
    </source>
</evidence>
<gene>
    <name evidence="3" type="ORF">E6H05_12440</name>
</gene>
<dbReference type="GO" id="GO:0004177">
    <property type="term" value="F:aminopeptidase activity"/>
    <property type="evidence" value="ECO:0007669"/>
    <property type="project" value="TreeGrafter"/>
</dbReference>
<evidence type="ECO:0000313" key="4">
    <source>
        <dbReference type="Proteomes" id="UP000318834"/>
    </source>
</evidence>
<dbReference type="GO" id="GO:0008237">
    <property type="term" value="F:metallopeptidase activity"/>
    <property type="evidence" value="ECO:0007669"/>
    <property type="project" value="InterPro"/>
</dbReference>
<dbReference type="InterPro" id="IPR010384">
    <property type="entry name" value="MtfA_fam"/>
</dbReference>
<feature type="region of interest" description="Disordered" evidence="1">
    <location>
        <begin position="265"/>
        <end position="289"/>
    </location>
</feature>
<dbReference type="Pfam" id="PF06167">
    <property type="entry name" value="Peptidase_M90"/>
    <property type="match status" value="1"/>
</dbReference>
<dbReference type="Gene3D" id="3.40.390.10">
    <property type="entry name" value="Collagenase (Catalytic Domain)"/>
    <property type="match status" value="1"/>
</dbReference>
<proteinExistence type="predicted"/>
<dbReference type="PANTHER" id="PTHR30164">
    <property type="entry name" value="MTFA PEPTIDASE"/>
    <property type="match status" value="1"/>
</dbReference>
<feature type="compositionally biased region" description="Pro residues" evidence="1">
    <location>
        <begin position="277"/>
        <end position="289"/>
    </location>
</feature>
<dbReference type="InterPro" id="IPR024079">
    <property type="entry name" value="MetalloPept_cat_dom_sf"/>
</dbReference>
<keyword evidence="2" id="KW-0812">Transmembrane</keyword>
<accession>A0A537IKA7</accession>
<organism evidence="3 4">
    <name type="scientific">Candidatus Segetimicrobium genomatis</name>
    <dbReference type="NCBI Taxonomy" id="2569760"/>
    <lineage>
        <taxon>Bacteria</taxon>
        <taxon>Bacillati</taxon>
        <taxon>Candidatus Sysuimicrobiota</taxon>
        <taxon>Candidatus Sysuimicrobiia</taxon>
        <taxon>Candidatus Sysuimicrobiales</taxon>
        <taxon>Candidatus Segetimicrobiaceae</taxon>
        <taxon>Candidatus Segetimicrobium</taxon>
    </lineage>
</organism>
<dbReference type="AlphaFoldDB" id="A0A537IKA7"/>
<reference evidence="3 4" key="1">
    <citation type="journal article" date="2019" name="Nat. Microbiol.">
        <title>Mediterranean grassland soil C-N compound turnover is dependent on rainfall and depth, and is mediated by genomically divergent microorganisms.</title>
        <authorList>
            <person name="Diamond S."/>
            <person name="Andeer P.F."/>
            <person name="Li Z."/>
            <person name="Crits-Christoph A."/>
            <person name="Burstein D."/>
            <person name="Anantharaman K."/>
            <person name="Lane K.R."/>
            <person name="Thomas B.C."/>
            <person name="Pan C."/>
            <person name="Northen T.R."/>
            <person name="Banfield J.F."/>
        </authorList>
    </citation>
    <scope>NUCLEOTIDE SEQUENCE [LARGE SCALE GENOMIC DNA]</scope>
    <source>
        <strain evidence="3">NP_8</strain>
    </source>
</reference>
<dbReference type="Gene3D" id="1.10.472.150">
    <property type="entry name" value="Glucose-regulated metallo-peptidase M90, N-terminal domain"/>
    <property type="match status" value="1"/>
</dbReference>
<keyword evidence="2" id="KW-0472">Membrane</keyword>
<feature type="transmembrane region" description="Helical" evidence="2">
    <location>
        <begin position="6"/>
        <end position="25"/>
    </location>
</feature>
<dbReference type="CDD" id="cd20169">
    <property type="entry name" value="Peptidase_M90_mtfA"/>
    <property type="match status" value="1"/>
</dbReference>
<dbReference type="Proteomes" id="UP000318834">
    <property type="component" value="Unassembled WGS sequence"/>
</dbReference>
<comment type="caution">
    <text evidence="3">The sequence shown here is derived from an EMBL/GenBank/DDBJ whole genome shotgun (WGS) entry which is preliminary data.</text>
</comment>
<protein>
    <submittedName>
        <fullName evidence="3">Zinc-dependent peptidase</fullName>
    </submittedName>
</protein>
<evidence type="ECO:0000313" key="3">
    <source>
        <dbReference type="EMBL" id="TMI71512.1"/>
    </source>
</evidence>